<evidence type="ECO:0000256" key="11">
    <source>
        <dbReference type="ARBA" id="ARBA00022484"/>
    </source>
</evidence>
<evidence type="ECO:0000256" key="18">
    <source>
        <dbReference type="ARBA" id="ARBA00022632"/>
    </source>
</evidence>
<dbReference type="InterPro" id="IPR009003">
    <property type="entry name" value="Peptidase_S1_PA"/>
</dbReference>
<keyword evidence="29" id="KW-0720">Serine protease</keyword>
<evidence type="ECO:0000256" key="52">
    <source>
        <dbReference type="SAM" id="MobiDB-lite"/>
    </source>
</evidence>
<keyword evidence="14" id="KW-0167">Capsid protein</keyword>
<evidence type="ECO:0000256" key="48">
    <source>
        <dbReference type="ARBA" id="ARBA00023296"/>
    </source>
</evidence>
<evidence type="ECO:0000256" key="35">
    <source>
        <dbReference type="ARBA" id="ARBA00022884"/>
    </source>
</evidence>
<evidence type="ECO:0000256" key="23">
    <source>
        <dbReference type="ARBA" id="ARBA00022723"/>
    </source>
</evidence>
<evidence type="ECO:0000256" key="26">
    <source>
        <dbReference type="ARBA" id="ARBA00022804"/>
    </source>
</evidence>
<keyword evidence="9" id="KW-0813">Transport</keyword>
<keyword evidence="33" id="KW-1043">Host membrane</keyword>
<reference evidence="58" key="1">
    <citation type="submission" date="2022-05" db="EMBL/GenBank/DDBJ databases">
        <authorList>
            <person name="Costa V.A."/>
            <person name="Bellwood D.R."/>
            <person name="Mifsud J.C.O."/>
            <person name="Geoghegan J.L."/>
            <person name="Holmes E.C."/>
            <person name="Harvey E."/>
        </authorList>
    </citation>
    <scope>NUCLEOTIDE SEQUENCE</scope>
    <source>
        <strain evidence="58">F25</strain>
    </source>
</reference>
<dbReference type="GO" id="GO:0005524">
    <property type="term" value="F:ATP binding"/>
    <property type="evidence" value="ECO:0007669"/>
    <property type="project" value="UniProtKB-KW"/>
</dbReference>
<dbReference type="GO" id="GO:0055036">
    <property type="term" value="C:virion membrane"/>
    <property type="evidence" value="ECO:0007669"/>
    <property type="project" value="UniProtKB-SubCell"/>
</dbReference>
<evidence type="ECO:0000256" key="40">
    <source>
        <dbReference type="ARBA" id="ARBA00023065"/>
    </source>
</evidence>
<sequence>MVKKSAEPGKGTPQGAKNRGSTNTSKPKEKAGGHSKPKPKPKPKPSGSEGAKPEEPTKPSQPWLFGDSRTWLQDQAHGGAWPGIDTGLRWLVSAGGSGPAKTWRGDPRHNSRNLGRVIDGALGWVADVGMMIPVAWPILGYGGRFVCKVVRLAEDGVNAITGLGGLQLFIIMALCMARGVDARRCASSNEVSNVCEQRDIIACTADLCRHRAGCVVATDVCWALERPGVSVRPGSSEHLAGLNDHLDAFALGVYLCDIFGLGEYCGTLVIMWDLTDFLAPAVLEMNCSLLCIQNITTDSTVGTLFTWLGRELGMLGFLQDILRGLPTLLTALLSGANVGVVLTVIAYLVEGNWIKAVILLTLGSGLVSGDCYSEPVISKCNRTTDASVGYICWDPFPHIPTHRVVNGSLHWKFRHGSHCSSWTNFSASYWTIGGVLYSGLLRQTKKVHVVSGCCFGRQNNSCLCEKNGFCSWKKCHTGPLLGQGLMVATIIEPWNHQPNGSAGNKGHLVPLLCPPYNGSVLKRMPGTPVIRSGTTNYFLTGLVGSVWTFGRTQQELYNCPGWLWDVGSMDSGLITVGTNQRQVLSNPGLRGLGALGDHSILMFCLLHFMGARLSSCFYMLLVLFEAWASFPVNAGLAVTLATIPPSVPVLLAALIIAGGPPLWRPWILMFVVSCFDSLTGVLMGAAFTLVPGAAAHRDLAILHPDTALIFATFLVGLAVILQTPLIRVLRIRLRFMCMYALEVMFGAWDDADDPPASVALFVFVSLAGHFFPCAGCWALKVFGFWCGTEVLLYALANAAVFRLDKSTPYRCLELAARCGGWLGCFLCYFAAWLCTALKTPLYHHMGQIPDAAAPLLKKLRLAMDPVWMHPGDVKIIDDAARDYACGDLAEGYPVVARLGRTVMCGMPSEGVPYGYELAAPVFWTKDHNRGFLKTLTLSVLGKDEGYCEGSQICELKTIGRRCCGFGYDGALVTCLHGTRNHSLAAKLGSAPPRAVSGANDMVVYDLPAGMGCLSKCNCGATRGYLPLRDGRSISAELDDGEWWSLSVATPLSELKGRSGCPLVCKNGHAIGMFVVAAHRLRSVTAIQILPLKMPEAVAATTASTAPPVVRSDYRVCPYVAPTGSGKSTKMPHDYVLAGHQVLVLNPSVATTAAMPVYMKEQYGHNVNVYFGETSVTTGSNLTYATYGRFIANPDFFLKTDVIICDECHSLDDTTILGISTVLAEARNKVKLVVLATATPPGTPWGVHPNITETPLPKEGPIPFYGKAIDPTWYLEGRHLIFCATIAEVQKVTSQLKVKGLNAVGYWRGQPIESIPRTGKVVVVSTDALMTGYSGNFDSVTDCCAAVYTNADVDFLPTVSISVRTGAASSTTCLQRRGRTGRGAPGLYRPATTFHAAGGLVTDSMLASVFDTGAAWYYLSPDVVAARLDFYRQQPGLPSIAGIVDTWASFFESLWKVAKSAEANIACKAGYGYPLISAASAIVAKQHSLPLPPGDRWKAFKQPQAEKGFALVSFDGHSLADHLQHPEIVAAAAKLGYAQTSAILAVGVTVLALATITEACGSLVVGDLQKVLLTSHESKMPPLSPDVAEFEECVEFPAWLSYERAGEIYASAAAKFANAPVDSWSSWLIRQITLNTAQLTAAGFGLGGVALMPQSGVVGCFMLAVGTSMLSVSTLTLLKLAAAAAAMSTITGGGNCGILAGVTVGAAGTLAASSLMREIFSALCGLGSGMAAASVTFKIMTGQMPQQSELTDLLFCVFNPGAACMGALCAILLSKFCGDTSPQWMNRLLAMLAKGNVVPADFFVEARNCKETVATLLASLTPAALLRRLAAWCQTSKEEPCFSGLADSILRMLRSVFFFLKGTLPRLTLPLLGCSKPFTRVRGSGVIMSTCCCGARLTYKLENDHPVLTSCSSVQCWAYWAKGAVLGATSTFEGDVIVDTDPQEGDTFVFPTGLSGAMKCVWLQGKWLCIGSSCLEIEPVRTTSPISINGAPLRRADSTAKFDFFGPGAIVTLSGKRCILPCEVPAVTLEPTTRVWCCSIFQRSESKSGGVENTAYIRGSDEEASPDSSDYENQPPPVTTTVVVDLTSDESSSMDEIELDTPETPRVLSLQRQLSTQRAESMDEITEAPKKSLWAPGAKKALQTRELGARPKEPSTSIKRKVRLKPKPTGPPRASNCSSSYSWNGAPILTAVQAAVMMPCAVFSRKLGTYRGNVYSTDPKKIGERIAKVTIHRPDVVHPAFAAFCSKAVDNLKGKARELSMKEAAALTPSKSARSWTGLTASEVRDMTPKAVAGITDAYSSLNTPGVGSHKFVTIMPKVEWFAQTKPTQKPPRLILYPPLEMRVAEKMVLGEAAPMAAKKLLGEAYGFQYTPIQRAEKLVEMWKRRKKPLAFSADALCFDSQITPADMELEAAFYKKLLPESSHARVDTLTRDLYSDSPIKSISGVEVGHMNCRGTGTYTTSAGNTIICWAKMSCALEMLGKKADLLICGDDAVVITEAANTPSEDLQFLNRLEQLLGELGLVQGAKLTPSYSLERVESCSSHVGTAYSKMTGELVHYITRDPMTPFARAMVEDAKCNPLDKWLGAVLAFYPSLWASRVLTVAWLEALMDCVDIDPSTRFTTEYMGNSVTIQLQHLPRILANLHGRHVFTLHRHSLLEMSETSKALDFLGYGSMRTWKARSKKLRQRMMKHSLFTVYLAETLLWFVSGKPYSVSKLPRTAVHMDMETLPPYSNGEVEITPKLGCARLKALYTVGALVTLLLLVTF</sequence>
<dbReference type="InterPro" id="IPR007094">
    <property type="entry name" value="RNA-dir_pol_PSvirus"/>
</dbReference>
<dbReference type="Pfam" id="PF02907">
    <property type="entry name" value="Peptidase_S29"/>
    <property type="match status" value="1"/>
</dbReference>
<evidence type="ECO:0000256" key="10">
    <source>
        <dbReference type="ARBA" id="ARBA00022482"/>
    </source>
</evidence>
<evidence type="ECO:0000256" key="42">
    <source>
        <dbReference type="ARBA" id="ARBA00023180"/>
    </source>
</evidence>
<evidence type="ECO:0000259" key="56">
    <source>
        <dbReference type="PROSITE" id="PS51693"/>
    </source>
</evidence>
<evidence type="ECO:0000256" key="37">
    <source>
        <dbReference type="ARBA" id="ARBA00022989"/>
    </source>
</evidence>
<evidence type="ECO:0000256" key="27">
    <source>
        <dbReference type="ARBA" id="ARBA00022806"/>
    </source>
</evidence>
<evidence type="ECO:0000256" key="49">
    <source>
        <dbReference type="ARBA" id="ARBA00023303"/>
    </source>
</evidence>
<evidence type="ECO:0000256" key="16">
    <source>
        <dbReference type="ARBA" id="ARBA00022581"/>
    </source>
</evidence>
<evidence type="ECO:0000256" key="46">
    <source>
        <dbReference type="ARBA" id="ARBA00023258"/>
    </source>
</evidence>
<dbReference type="InterPro" id="IPR001490">
    <property type="entry name" value="HCV_NS4b"/>
</dbReference>
<evidence type="ECO:0000256" key="6">
    <source>
        <dbReference type="ARBA" id="ARBA00004482"/>
    </source>
</evidence>
<evidence type="ECO:0000256" key="15">
    <source>
        <dbReference type="ARBA" id="ARBA00022562"/>
    </source>
</evidence>
<feature type="transmembrane region" description="Helical" evidence="53">
    <location>
        <begin position="814"/>
        <end position="833"/>
    </location>
</feature>
<keyword evidence="22" id="KW-0548">Nucleotidyltransferase</keyword>
<dbReference type="Pfam" id="PF01001">
    <property type="entry name" value="HCV_NS4b"/>
    <property type="match status" value="1"/>
</dbReference>
<evidence type="ECO:0000256" key="7">
    <source>
        <dbReference type="ARBA" id="ARBA00004563"/>
    </source>
</evidence>
<dbReference type="Gene3D" id="2.40.10.120">
    <property type="match status" value="1"/>
</dbReference>
<keyword evidence="23" id="KW-0479">Metal-binding</keyword>
<evidence type="ECO:0000256" key="36">
    <source>
        <dbReference type="ARBA" id="ARBA00022953"/>
    </source>
</evidence>
<keyword evidence="43" id="KW-1038">Host endoplasmic reticulum</keyword>
<organism evidence="58">
    <name type="scientific">Chaetodon aureofaciatus hepacivirus</name>
    <dbReference type="NCBI Taxonomy" id="2951535"/>
    <lineage>
        <taxon>Viruses</taxon>
        <taxon>Riboviria</taxon>
        <taxon>Orthornavirae</taxon>
        <taxon>Kitrinoviricota</taxon>
        <taxon>Flasuviricetes</taxon>
        <taxon>Amarillovirales</taxon>
        <taxon>Flaviviridae</taxon>
        <taxon>Hepacivirus</taxon>
    </lineage>
</organism>
<evidence type="ECO:0000256" key="25">
    <source>
        <dbReference type="ARBA" id="ARBA00022801"/>
    </source>
</evidence>
<keyword evidence="16" id="KW-0945">Host-virus interaction</keyword>
<keyword evidence="13" id="KW-1170">Fusion of virus membrane with host endosomal membrane</keyword>
<feature type="compositionally biased region" description="Basic residues" evidence="52">
    <location>
        <begin position="33"/>
        <end position="43"/>
    </location>
</feature>
<dbReference type="GO" id="GO:0039654">
    <property type="term" value="P:fusion of virus membrane with host endosome membrane"/>
    <property type="evidence" value="ECO:0007669"/>
    <property type="project" value="UniProtKB-KW"/>
</dbReference>
<dbReference type="InterPro" id="IPR043504">
    <property type="entry name" value="Peptidase_S1_PA_chymotrypsin"/>
</dbReference>
<keyword evidence="32" id="KW-0946">Virion</keyword>
<dbReference type="Gene3D" id="3.30.70.270">
    <property type="match status" value="2"/>
</dbReference>
<evidence type="ECO:0000259" key="57">
    <source>
        <dbReference type="PROSITE" id="PS51822"/>
    </source>
</evidence>
<evidence type="ECO:0000256" key="47">
    <source>
        <dbReference type="ARBA" id="ARBA00023280"/>
    </source>
</evidence>
<dbReference type="Pfam" id="PF00998">
    <property type="entry name" value="RdRP_3"/>
    <property type="match status" value="1"/>
</dbReference>
<feature type="domain" description="Helicase ATP-binding" evidence="55">
    <location>
        <begin position="1107"/>
        <end position="1257"/>
    </location>
</feature>
<evidence type="ECO:0000256" key="12">
    <source>
        <dbReference type="ARBA" id="ARBA00022506"/>
    </source>
</evidence>
<dbReference type="GO" id="GO:0019087">
    <property type="term" value="P:symbiont-mediated transformation of host cell"/>
    <property type="evidence" value="ECO:0007669"/>
    <property type="project" value="InterPro"/>
</dbReference>
<evidence type="ECO:0000256" key="45">
    <source>
        <dbReference type="ARBA" id="ARBA00023200"/>
    </source>
</evidence>
<keyword evidence="19" id="KW-0645">Protease</keyword>
<accession>A0A9Y1GC99</accession>
<evidence type="ECO:0000256" key="44">
    <source>
        <dbReference type="ARBA" id="ARBA00023190"/>
    </source>
</evidence>
<keyword evidence="38" id="KW-1182">Viral ion channel</keyword>
<evidence type="ECO:0000256" key="39">
    <source>
        <dbReference type="ARBA" id="ARBA00023050"/>
    </source>
</evidence>
<keyword evidence="21 53" id="KW-0812">Transmembrane</keyword>
<dbReference type="GO" id="GO:0004197">
    <property type="term" value="F:cysteine-type endopeptidase activity"/>
    <property type="evidence" value="ECO:0007669"/>
    <property type="project" value="InterPro"/>
</dbReference>
<feature type="transmembrane region" description="Helical" evidence="53">
    <location>
        <begin position="777"/>
        <end position="802"/>
    </location>
</feature>
<evidence type="ECO:0000256" key="9">
    <source>
        <dbReference type="ARBA" id="ARBA00022448"/>
    </source>
</evidence>
<dbReference type="InterPro" id="IPR014001">
    <property type="entry name" value="Helicase_ATP-bd"/>
</dbReference>
<evidence type="ECO:0000256" key="4">
    <source>
        <dbReference type="ARBA" id="ARBA00004291"/>
    </source>
</evidence>
<keyword evidence="49" id="KW-0407">Ion channel</keyword>
<dbReference type="GO" id="GO:0034220">
    <property type="term" value="P:monoatomic ion transmembrane transport"/>
    <property type="evidence" value="ECO:0007669"/>
    <property type="project" value="UniProtKB-KW"/>
</dbReference>
<feature type="transmembrane region" description="Helical" evidence="53">
    <location>
        <begin position="666"/>
        <end position="687"/>
    </location>
</feature>
<keyword evidence="41 53" id="KW-0472">Membrane</keyword>
<feature type="transmembrane region" description="Helical" evidence="53">
    <location>
        <begin position="636"/>
        <end position="659"/>
    </location>
</feature>
<keyword evidence="48" id="KW-1160">Virus entry into host cell</keyword>
<dbReference type="GO" id="GO:0044186">
    <property type="term" value="C:host cell lipid droplet"/>
    <property type="evidence" value="ECO:0007669"/>
    <property type="project" value="UniProtKB-SubCell"/>
</dbReference>
<dbReference type="Gene3D" id="3.40.50.300">
    <property type="entry name" value="P-loop containing nucleotide triphosphate hydrolases"/>
    <property type="match status" value="2"/>
</dbReference>
<dbReference type="InterPro" id="IPR002519">
    <property type="entry name" value="HCV_Env"/>
</dbReference>
<dbReference type="PROSITE" id="PS50507">
    <property type="entry name" value="RDRP_SSRNA_POS"/>
    <property type="match status" value="1"/>
</dbReference>
<evidence type="ECO:0000256" key="20">
    <source>
        <dbReference type="ARBA" id="ARBA00022679"/>
    </source>
</evidence>
<keyword evidence="24" id="KW-0547">Nucleotide-binding</keyword>
<feature type="domain" description="Peptidase C18" evidence="56">
    <location>
        <begin position="795"/>
        <end position="918"/>
    </location>
</feature>
<evidence type="ECO:0000256" key="13">
    <source>
        <dbReference type="ARBA" id="ARBA00022510"/>
    </source>
</evidence>
<keyword evidence="44" id="KW-1041">Host lipid droplet</keyword>
<evidence type="ECO:0000256" key="19">
    <source>
        <dbReference type="ARBA" id="ARBA00022670"/>
    </source>
</evidence>
<dbReference type="GO" id="GO:0019062">
    <property type="term" value="P:virion attachment to host cell"/>
    <property type="evidence" value="ECO:0007669"/>
    <property type="project" value="UniProtKB-KW"/>
</dbReference>
<name>A0A9Y1GC99_9FLAV</name>
<dbReference type="SUPFAM" id="SSF56672">
    <property type="entry name" value="DNA/RNA polymerases"/>
    <property type="match status" value="1"/>
</dbReference>
<dbReference type="GO" id="GO:0003724">
    <property type="term" value="F:RNA helicase activity"/>
    <property type="evidence" value="ECO:0007669"/>
    <property type="project" value="UniProtKB-EC"/>
</dbReference>
<dbReference type="InterPro" id="IPR002166">
    <property type="entry name" value="RNA_pol_HCV"/>
</dbReference>
<dbReference type="GO" id="GO:0015267">
    <property type="term" value="F:channel activity"/>
    <property type="evidence" value="ECO:0007669"/>
    <property type="project" value="UniProtKB-KW"/>
</dbReference>
<evidence type="ECO:0000256" key="50">
    <source>
        <dbReference type="ARBA" id="ARBA00047631"/>
    </source>
</evidence>
<protein>
    <recommendedName>
        <fullName evidence="8">Genome polyprotein</fullName>
    </recommendedName>
</protein>
<dbReference type="GO" id="GO:0003723">
    <property type="term" value="F:RNA binding"/>
    <property type="evidence" value="ECO:0007669"/>
    <property type="project" value="UniProtKB-KW"/>
</dbReference>
<dbReference type="GO" id="GO:0044167">
    <property type="term" value="C:host cell endoplasmic reticulum membrane"/>
    <property type="evidence" value="ECO:0007669"/>
    <property type="project" value="UniProtKB-SubCell"/>
</dbReference>
<dbReference type="GO" id="GO:0019031">
    <property type="term" value="C:viral envelope"/>
    <property type="evidence" value="ECO:0007669"/>
    <property type="project" value="UniProtKB-KW"/>
</dbReference>
<dbReference type="GO" id="GO:0019028">
    <property type="term" value="C:viral capsid"/>
    <property type="evidence" value="ECO:0007669"/>
    <property type="project" value="UniProtKB-KW"/>
</dbReference>
<dbReference type="GO" id="GO:0052170">
    <property type="term" value="P:symbiont-mediated suppression of host innate immune response"/>
    <property type="evidence" value="ECO:0007669"/>
    <property type="project" value="UniProtKB-KW"/>
</dbReference>
<evidence type="ECO:0000256" key="32">
    <source>
        <dbReference type="ARBA" id="ARBA00022844"/>
    </source>
</evidence>
<dbReference type="Gene3D" id="1.10.820.10">
    <property type="entry name" value="RNA Helicase Chain A , domain 3"/>
    <property type="match status" value="1"/>
</dbReference>
<feature type="transmembrane region" description="Helical" evidence="53">
    <location>
        <begin position="1689"/>
        <end position="1712"/>
    </location>
</feature>
<keyword evidence="27" id="KW-0347">Helicase</keyword>
<feature type="transmembrane region" description="Helical" evidence="53">
    <location>
        <begin position="600"/>
        <end position="624"/>
    </location>
</feature>
<dbReference type="GO" id="GO:0046872">
    <property type="term" value="F:metal ion binding"/>
    <property type="evidence" value="ECO:0007669"/>
    <property type="project" value="UniProtKB-KW"/>
</dbReference>
<feature type="transmembrane region" description="Helical" evidence="53">
    <location>
        <begin position="1718"/>
        <end position="1740"/>
    </location>
</feature>
<dbReference type="PROSITE" id="PS51693">
    <property type="entry name" value="HCV_NS2_PRO"/>
    <property type="match status" value="1"/>
</dbReference>
<dbReference type="Pfam" id="PF01538">
    <property type="entry name" value="HCV_NS2"/>
    <property type="match status" value="1"/>
</dbReference>
<feature type="transmembrane region" description="Helical" evidence="53">
    <location>
        <begin position="159"/>
        <end position="177"/>
    </location>
</feature>
<keyword evidence="31" id="KW-0067">ATP-binding</keyword>
<evidence type="ECO:0000256" key="34">
    <source>
        <dbReference type="ARBA" id="ARBA00022879"/>
    </source>
</evidence>
<evidence type="ECO:0000313" key="58">
    <source>
        <dbReference type="EMBL" id="UVF58772.1"/>
    </source>
</evidence>
<dbReference type="GO" id="GO:0003968">
    <property type="term" value="F:RNA-directed RNA polymerase activity"/>
    <property type="evidence" value="ECO:0007669"/>
    <property type="project" value="UniProtKB-KW"/>
</dbReference>
<dbReference type="GO" id="GO:0006508">
    <property type="term" value="P:proteolysis"/>
    <property type="evidence" value="ECO:0007669"/>
    <property type="project" value="UniProtKB-KW"/>
</dbReference>
<dbReference type="GO" id="GO:0039694">
    <property type="term" value="P:viral RNA genome replication"/>
    <property type="evidence" value="ECO:0007669"/>
    <property type="project" value="InterPro"/>
</dbReference>
<keyword evidence="37 53" id="KW-1133">Transmembrane helix</keyword>
<keyword evidence="20" id="KW-0808">Transferase</keyword>
<keyword evidence="15" id="KW-1048">Host nucleus</keyword>
<dbReference type="GO" id="GO:0039502">
    <property type="term" value="P:symbiont-mediated suppression of host type I interferon-mediated signaling pathway"/>
    <property type="evidence" value="ECO:0007669"/>
    <property type="project" value="UniProtKB-KW"/>
</dbReference>
<dbReference type="SUPFAM" id="SSF50494">
    <property type="entry name" value="Trypsin-like serine proteases"/>
    <property type="match status" value="1"/>
</dbReference>
<comment type="catalytic activity">
    <reaction evidence="51">
        <text>ATP + H2O = ADP + phosphate + H(+)</text>
        <dbReference type="Rhea" id="RHEA:13065"/>
        <dbReference type="ChEBI" id="CHEBI:15377"/>
        <dbReference type="ChEBI" id="CHEBI:15378"/>
        <dbReference type="ChEBI" id="CHEBI:30616"/>
        <dbReference type="ChEBI" id="CHEBI:43474"/>
        <dbReference type="ChEBI" id="CHEBI:456216"/>
        <dbReference type="EC" id="3.6.4.13"/>
    </reaction>
</comment>
<feature type="region of interest" description="Disordered" evidence="52">
    <location>
        <begin position="1"/>
        <end position="65"/>
    </location>
</feature>
<keyword evidence="35" id="KW-0694">RNA-binding</keyword>
<keyword evidence="47" id="KW-0899">Viral immunoevasion</keyword>
<evidence type="ECO:0000256" key="41">
    <source>
        <dbReference type="ARBA" id="ARBA00023136"/>
    </source>
</evidence>
<dbReference type="GO" id="GO:0046718">
    <property type="term" value="P:symbiont entry into host cell"/>
    <property type="evidence" value="ECO:0007669"/>
    <property type="project" value="UniProtKB-KW"/>
</dbReference>
<evidence type="ECO:0000256" key="33">
    <source>
        <dbReference type="ARBA" id="ARBA00022870"/>
    </source>
</evidence>
<evidence type="ECO:0000256" key="51">
    <source>
        <dbReference type="ARBA" id="ARBA00047984"/>
    </source>
</evidence>
<dbReference type="Pfam" id="PF01539">
    <property type="entry name" value="HCV_env"/>
    <property type="match status" value="1"/>
</dbReference>
<dbReference type="PROSITE" id="PS51822">
    <property type="entry name" value="HV_PV_NS3_PRO"/>
    <property type="match status" value="1"/>
</dbReference>
<comment type="subcellular location">
    <subcellularLocation>
        <location evidence="3">Host cytoplasm</location>
    </subcellularLocation>
    <subcellularLocation>
        <location evidence="2">Host endoplasmic reticulum membrane</location>
        <topology evidence="2">Multi-pass membrane protein</topology>
    </subcellularLocation>
    <subcellularLocation>
        <location evidence="4">Host endoplasmic reticulum membrane</location>
        <topology evidence="4">Peripheral membrane protein</topology>
    </subcellularLocation>
    <subcellularLocation>
        <location evidence="6">Host endoplasmic reticulum membrane</location>
        <topology evidence="6">Single-pass type I membrane protein</topology>
    </subcellularLocation>
    <subcellularLocation>
        <location evidence="5">Host lipid droplet</location>
    </subcellularLocation>
    <subcellularLocation>
        <location evidence="1">Host nucleus</location>
    </subcellularLocation>
    <subcellularLocation>
        <location evidence="7">Virion membrane</location>
        <topology evidence="7">Single-pass type I membrane protein</topology>
    </subcellularLocation>
</comment>
<keyword evidence="42" id="KW-0325">Glycoprotein</keyword>
<dbReference type="InterPro" id="IPR043128">
    <property type="entry name" value="Rev_trsase/Diguanyl_cyclase"/>
</dbReference>
<dbReference type="GO" id="GO:0039520">
    <property type="term" value="P:symbiont-mediated activation of host autophagy"/>
    <property type="evidence" value="ECO:0007669"/>
    <property type="project" value="UniProtKB-KW"/>
</dbReference>
<keyword evidence="12" id="KW-1168">Fusion of virus membrane with host membrane</keyword>
<keyword evidence="40" id="KW-0406">Ion transport</keyword>
<evidence type="ECO:0000256" key="29">
    <source>
        <dbReference type="ARBA" id="ARBA00022825"/>
    </source>
</evidence>
<evidence type="ECO:0000256" key="14">
    <source>
        <dbReference type="ARBA" id="ARBA00022561"/>
    </source>
</evidence>
<dbReference type="GO" id="GO:0004252">
    <property type="term" value="F:serine-type endopeptidase activity"/>
    <property type="evidence" value="ECO:0007669"/>
    <property type="project" value="InterPro"/>
</dbReference>
<keyword evidence="25" id="KW-0378">Hydrolase</keyword>
<evidence type="ECO:0000256" key="5">
    <source>
        <dbReference type="ARBA" id="ARBA00004338"/>
    </source>
</evidence>
<dbReference type="Gene3D" id="2.40.10.10">
    <property type="entry name" value="Trypsin-like serine proteases"/>
    <property type="match status" value="1"/>
</dbReference>
<dbReference type="SMART" id="SM00487">
    <property type="entry name" value="DEXDc"/>
    <property type="match status" value="1"/>
</dbReference>
<keyword evidence="45" id="KW-1035">Host cytoplasm</keyword>
<evidence type="ECO:0000256" key="38">
    <source>
        <dbReference type="ARBA" id="ARBA00023039"/>
    </source>
</evidence>
<keyword evidence="46" id="KW-0922">Interferon antiviral system evasion</keyword>
<evidence type="ECO:0000256" key="22">
    <source>
        <dbReference type="ARBA" id="ARBA00022695"/>
    </source>
</evidence>
<dbReference type="SUPFAM" id="SSF52540">
    <property type="entry name" value="P-loop containing nucleoside triphosphate hydrolases"/>
    <property type="match status" value="1"/>
</dbReference>
<keyword evidence="28" id="KW-0788">Thiol protease</keyword>
<evidence type="ECO:0000256" key="30">
    <source>
        <dbReference type="ARBA" id="ARBA00022830"/>
    </source>
</evidence>
<evidence type="ECO:0000256" key="3">
    <source>
        <dbReference type="ARBA" id="ARBA00004192"/>
    </source>
</evidence>
<evidence type="ECO:0000256" key="8">
    <source>
        <dbReference type="ARBA" id="ARBA00020107"/>
    </source>
</evidence>
<evidence type="ECO:0000256" key="2">
    <source>
        <dbReference type="ARBA" id="ARBA00004153"/>
    </source>
</evidence>
<feature type="transmembrane region" description="Helical" evidence="53">
    <location>
        <begin position="117"/>
        <end position="139"/>
    </location>
</feature>
<dbReference type="InterPro" id="IPR027417">
    <property type="entry name" value="P-loop_NTPase"/>
</dbReference>
<comment type="catalytic activity">
    <reaction evidence="50">
        <text>a ribonucleoside 5'-triphosphate + H2O = a ribonucleoside 5'-diphosphate + phosphate + H(+)</text>
        <dbReference type="Rhea" id="RHEA:23680"/>
        <dbReference type="ChEBI" id="CHEBI:15377"/>
        <dbReference type="ChEBI" id="CHEBI:15378"/>
        <dbReference type="ChEBI" id="CHEBI:43474"/>
        <dbReference type="ChEBI" id="CHEBI:57930"/>
        <dbReference type="ChEBI" id="CHEBI:61557"/>
        <dbReference type="EC" id="3.6.1.15"/>
    </reaction>
</comment>
<evidence type="ECO:0000256" key="28">
    <source>
        <dbReference type="ARBA" id="ARBA00022807"/>
    </source>
</evidence>
<dbReference type="EMBL" id="ON595960">
    <property type="protein sequence ID" value="UVF58772.1"/>
    <property type="molecule type" value="Genomic_RNA"/>
</dbReference>
<keyword evidence="39" id="KW-1072">Activation of host autophagy by virus</keyword>
<evidence type="ECO:0000256" key="24">
    <source>
        <dbReference type="ARBA" id="ARBA00022741"/>
    </source>
</evidence>
<evidence type="ECO:0000256" key="21">
    <source>
        <dbReference type="ARBA" id="ARBA00022692"/>
    </source>
</evidence>
<evidence type="ECO:0000256" key="31">
    <source>
        <dbReference type="ARBA" id="ARBA00022840"/>
    </source>
</evidence>
<feature type="transmembrane region" description="Helical" evidence="53">
    <location>
        <begin position="328"/>
        <end position="347"/>
    </location>
</feature>
<proteinExistence type="predicted"/>
<keyword evidence="11" id="KW-0696">RNA-directed RNA polymerase</keyword>
<feature type="transmembrane region" description="Helical" evidence="53">
    <location>
        <begin position="707"/>
        <end position="729"/>
    </location>
</feature>
<dbReference type="GO" id="GO:0042025">
    <property type="term" value="C:host cell nucleus"/>
    <property type="evidence" value="ECO:0007669"/>
    <property type="project" value="UniProtKB-SubCell"/>
</dbReference>
<keyword evidence="26" id="KW-1161">Viral attachment to host cell</keyword>
<dbReference type="InterPro" id="IPR043502">
    <property type="entry name" value="DNA/RNA_pol_sf"/>
</dbReference>
<dbReference type="PROSITE" id="PS51192">
    <property type="entry name" value="HELICASE_ATP_BIND_1"/>
    <property type="match status" value="1"/>
</dbReference>
<keyword evidence="18" id="KW-1090">Inhibition of host innate immune response by virus</keyword>
<feature type="domain" description="RdRp catalytic" evidence="54">
    <location>
        <begin position="2388"/>
        <end position="2504"/>
    </location>
</feature>
<keyword evidence="17" id="KW-1162">Viral penetration into host cytoplasm</keyword>
<dbReference type="InterPro" id="IPR002518">
    <property type="entry name" value="HCV_NS2"/>
</dbReference>
<evidence type="ECO:0000256" key="1">
    <source>
        <dbReference type="ARBA" id="ARBA00004147"/>
    </source>
</evidence>
<keyword evidence="34" id="KW-0261">Viral envelope protein</keyword>
<feature type="transmembrane region" description="Helical" evidence="53">
    <location>
        <begin position="754"/>
        <end position="771"/>
    </location>
</feature>
<reference evidence="58" key="2">
    <citation type="journal article" date="2023" name="Virus Evol.">
        <title>Limited cross-species virus transmission in a spatially restricted coral reef fish community.</title>
        <authorList>
            <person name="Costa V.A."/>
            <person name="Bellwood D.R."/>
            <person name="Mifsud J.C.O."/>
            <person name="Van Brussel K."/>
            <person name="Geoghegan J.L."/>
            <person name="Holmes E.C."/>
            <person name="Harvey E."/>
        </authorList>
    </citation>
    <scope>NUCLEOTIDE SEQUENCE</scope>
    <source>
        <strain evidence="58">F25</strain>
    </source>
</reference>
<keyword evidence="10" id="KW-1113">Inhibition of host RLR pathway by virus</keyword>
<keyword evidence="36" id="KW-0693">Viral RNA replication</keyword>
<dbReference type="InterPro" id="IPR004109">
    <property type="entry name" value="HepC_NS3_protease"/>
</dbReference>
<evidence type="ECO:0000259" key="54">
    <source>
        <dbReference type="PROSITE" id="PS50507"/>
    </source>
</evidence>
<dbReference type="GO" id="GO:0017111">
    <property type="term" value="F:ribonucleoside triphosphate phosphatase activity"/>
    <property type="evidence" value="ECO:0007669"/>
    <property type="project" value="UniProtKB-EC"/>
</dbReference>
<feature type="region of interest" description="Disordered" evidence="52">
    <location>
        <begin position="2059"/>
        <end position="2078"/>
    </location>
</feature>
<feature type="domain" description="Peptidase S29" evidence="57">
    <location>
        <begin position="919"/>
        <end position="1101"/>
    </location>
</feature>
<evidence type="ECO:0000256" key="53">
    <source>
        <dbReference type="SAM" id="Phobius"/>
    </source>
</evidence>
<evidence type="ECO:0000256" key="17">
    <source>
        <dbReference type="ARBA" id="ARBA00022595"/>
    </source>
</evidence>
<evidence type="ECO:0000259" key="55">
    <source>
        <dbReference type="PROSITE" id="PS51192"/>
    </source>
</evidence>
<keyword evidence="30" id="KW-1114">Inhibition of host interferon signaling pathway by virus</keyword>
<evidence type="ECO:0000256" key="43">
    <source>
        <dbReference type="ARBA" id="ARBA00023184"/>
    </source>
</evidence>